<dbReference type="CDD" id="cd00077">
    <property type="entry name" value="HDc"/>
    <property type="match status" value="1"/>
</dbReference>
<dbReference type="Proteomes" id="UP000035159">
    <property type="component" value="Chromosome"/>
</dbReference>
<dbReference type="Gene3D" id="1.25.40.10">
    <property type="entry name" value="Tetratricopeptide repeat domain"/>
    <property type="match status" value="1"/>
</dbReference>
<dbReference type="NCBIfam" id="TIGR00277">
    <property type="entry name" value="HDIG"/>
    <property type="match status" value="1"/>
</dbReference>
<dbReference type="PROSITE" id="PS51831">
    <property type="entry name" value="HD"/>
    <property type="match status" value="1"/>
</dbReference>
<protein>
    <submittedName>
        <fullName evidence="3">Uncharacterized protein</fullName>
    </submittedName>
</protein>
<dbReference type="InterPro" id="IPR003607">
    <property type="entry name" value="HD/PDEase_dom"/>
</dbReference>
<dbReference type="PANTHER" id="PTHR43155:SF2">
    <property type="entry name" value="CYCLIC DI-GMP PHOSPHODIESTERASE PA4108"/>
    <property type="match status" value="1"/>
</dbReference>
<dbReference type="Gene3D" id="1.10.3210.10">
    <property type="entry name" value="Hypothetical protein af1432"/>
    <property type="match status" value="1"/>
</dbReference>
<gene>
    <name evidence="3" type="ORF">IX53_06090</name>
</gene>
<evidence type="ECO:0000259" key="1">
    <source>
        <dbReference type="PROSITE" id="PS51831"/>
    </source>
</evidence>
<dbReference type="PATRIC" id="fig|1330330.3.peg.1234"/>
<name>A0A0G2ZD32_9BACT</name>
<dbReference type="EMBL" id="CP011232">
    <property type="protein sequence ID" value="AKI97459.1"/>
    <property type="molecule type" value="Genomic_DNA"/>
</dbReference>
<accession>A0A0G2ZD32</accession>
<evidence type="ECO:0000259" key="2">
    <source>
        <dbReference type="PROSITE" id="PS51832"/>
    </source>
</evidence>
<proteinExistence type="predicted"/>
<sequence>MQNDCRRRLRHLAKTLDYTSAYSLRSELRDIFLNRENHKGCLPLAIALDIFMSRSFDKQPVSEQLSVSYTPEEVLQGIFELTRYYSIKNMGMHAYMVAALGSDFIKRHQVPQAMEITMKYLKMMTAFELGFSDEVIKYYKELLSFEDAVPGEIRSEYYNALGLISAQFPGDDMALYFYKKALELTDENVVQDVIKLNIADYYYGRERYNLSIKILENVKLIDWPSINGYLNTLKLKVFLQIQDFENAKKAVKKLENLNKYKDSWVGNWRSYIFLGHFYSRINKTEKTEYYLNKLKDFEDFKFNSYLQGEALILEAALELSKKNNIEGLKKIIQAFQLLSAYKTVSPHLRGMIKNLFDSVVSIFSQLIAEIRSKDPYTASHTLRVSSIAYRMGEKLNLSRTQLFYLAVGAMLHDYGKTIIPSNILNKPDRLNLEEYKIIKMHPDYGASKLEKMKFPQEIVNVVLYHHERGDGTGYPKGLELYHIPLLAQIVAVADVFDALTTDRPYRKALSTEEALAYIIEQNEKLASKDVIRAFSECLREGIHQPDEADFSDIWSEILNTFLSHQKNRG</sequence>
<dbReference type="PROSITE" id="PS51832">
    <property type="entry name" value="HD_GYP"/>
    <property type="match status" value="1"/>
</dbReference>
<reference evidence="3 4" key="1">
    <citation type="submission" date="2015-04" db="EMBL/GenBank/DDBJ databases">
        <title>Complete Genome Sequence of Kosmotoga pacifica SLHLJ1.</title>
        <authorList>
            <person name="Jiang L.J."/>
            <person name="Shao Z.Z."/>
            <person name="Jebbar M."/>
        </authorList>
    </citation>
    <scope>NUCLEOTIDE SEQUENCE [LARGE SCALE GENOMIC DNA]</scope>
    <source>
        <strain evidence="3 4">SLHLJ1</strain>
    </source>
</reference>
<dbReference type="SUPFAM" id="SSF48452">
    <property type="entry name" value="TPR-like"/>
    <property type="match status" value="1"/>
</dbReference>
<dbReference type="SMART" id="SM00471">
    <property type="entry name" value="HDc"/>
    <property type="match status" value="1"/>
</dbReference>
<organism evidence="3 4">
    <name type="scientific">Kosmotoga pacifica</name>
    <dbReference type="NCBI Taxonomy" id="1330330"/>
    <lineage>
        <taxon>Bacteria</taxon>
        <taxon>Thermotogati</taxon>
        <taxon>Thermotogota</taxon>
        <taxon>Thermotogae</taxon>
        <taxon>Kosmotogales</taxon>
        <taxon>Kosmotogaceae</taxon>
        <taxon>Kosmotoga</taxon>
    </lineage>
</organism>
<evidence type="ECO:0000313" key="4">
    <source>
        <dbReference type="Proteomes" id="UP000035159"/>
    </source>
</evidence>
<dbReference type="PANTHER" id="PTHR43155">
    <property type="entry name" value="CYCLIC DI-GMP PHOSPHODIESTERASE PA4108-RELATED"/>
    <property type="match status" value="1"/>
</dbReference>
<dbReference type="STRING" id="1330330.IX53_06090"/>
<feature type="domain" description="HD-GYP" evidence="2">
    <location>
        <begin position="355"/>
        <end position="550"/>
    </location>
</feature>
<keyword evidence="4" id="KW-1185">Reference proteome</keyword>
<dbReference type="InterPro" id="IPR006675">
    <property type="entry name" value="HDIG_dom"/>
</dbReference>
<dbReference type="Pfam" id="PF13487">
    <property type="entry name" value="HD_5"/>
    <property type="match status" value="1"/>
</dbReference>
<dbReference type="InterPro" id="IPR011990">
    <property type="entry name" value="TPR-like_helical_dom_sf"/>
</dbReference>
<feature type="domain" description="HD" evidence="1">
    <location>
        <begin position="377"/>
        <end position="499"/>
    </location>
</feature>
<evidence type="ECO:0000313" key="3">
    <source>
        <dbReference type="EMBL" id="AKI97459.1"/>
    </source>
</evidence>
<dbReference type="KEGG" id="kpf:IX53_06090"/>
<dbReference type="InterPro" id="IPR037522">
    <property type="entry name" value="HD_GYP_dom"/>
</dbReference>
<dbReference type="SUPFAM" id="SSF109604">
    <property type="entry name" value="HD-domain/PDEase-like"/>
    <property type="match status" value="1"/>
</dbReference>
<dbReference type="AlphaFoldDB" id="A0A0G2ZD32"/>
<dbReference type="InterPro" id="IPR006674">
    <property type="entry name" value="HD_domain"/>
</dbReference>